<accession>A0AA89C026</accession>
<feature type="transmembrane region" description="Helical" evidence="6">
    <location>
        <begin position="121"/>
        <end position="141"/>
    </location>
</feature>
<proteinExistence type="inferred from homology"/>
<evidence type="ECO:0000256" key="3">
    <source>
        <dbReference type="ARBA" id="ARBA00022692"/>
    </source>
</evidence>
<comment type="similarity">
    <text evidence="2">Belongs to the TMEM229 family.</text>
</comment>
<keyword evidence="4 6" id="KW-1133">Transmembrane helix</keyword>
<sequence length="169" mass="20067">MTNQRNEEKYQPISIIWRLYIYAIHGYACEIMFTALWEFVVNLNWKLPGVTSVWVLPIYGLSGLVIERMYLAMKDTVPQLLRIIIYTLWTYCWEFSTGFVLKQFGACPWDYTPFHGDFMGLITLEYAPLWFIGNYMVELFFMRYTRMLFWGPSIDNSICHTSSSNVKKE</sequence>
<gene>
    <name evidence="7" type="ORF">FSP39_023916</name>
</gene>
<dbReference type="PANTHER" id="PTHR31746">
    <property type="entry name" value="TRANSMEMBRANE PROTEIN 229 FAMILY MEMBER"/>
    <property type="match status" value="1"/>
</dbReference>
<evidence type="ECO:0000313" key="8">
    <source>
        <dbReference type="Proteomes" id="UP001186944"/>
    </source>
</evidence>
<dbReference type="Pfam" id="PF06541">
    <property type="entry name" value="ABC_trans_CmpB"/>
    <property type="match status" value="1"/>
</dbReference>
<dbReference type="Proteomes" id="UP001186944">
    <property type="component" value="Unassembled WGS sequence"/>
</dbReference>
<protein>
    <recommendedName>
        <fullName evidence="9">Transmembrane protein 229B</fullName>
    </recommendedName>
</protein>
<organism evidence="7 8">
    <name type="scientific">Pinctada imbricata</name>
    <name type="common">Atlantic pearl-oyster</name>
    <name type="synonym">Pinctada martensii</name>
    <dbReference type="NCBI Taxonomy" id="66713"/>
    <lineage>
        <taxon>Eukaryota</taxon>
        <taxon>Metazoa</taxon>
        <taxon>Spiralia</taxon>
        <taxon>Lophotrochozoa</taxon>
        <taxon>Mollusca</taxon>
        <taxon>Bivalvia</taxon>
        <taxon>Autobranchia</taxon>
        <taxon>Pteriomorphia</taxon>
        <taxon>Pterioida</taxon>
        <taxon>Pterioidea</taxon>
        <taxon>Pteriidae</taxon>
        <taxon>Pinctada</taxon>
    </lineage>
</organism>
<keyword evidence="8" id="KW-1185">Reference proteome</keyword>
<evidence type="ECO:0000256" key="1">
    <source>
        <dbReference type="ARBA" id="ARBA00004141"/>
    </source>
</evidence>
<dbReference type="PANTHER" id="PTHR31746:SF3">
    <property type="entry name" value="TRANSMEMBRANE PROTEIN 229B"/>
    <property type="match status" value="1"/>
</dbReference>
<keyword evidence="3 6" id="KW-0812">Transmembrane</keyword>
<dbReference type="AlphaFoldDB" id="A0AA89C026"/>
<evidence type="ECO:0000313" key="7">
    <source>
        <dbReference type="EMBL" id="KAK3094077.1"/>
    </source>
</evidence>
<keyword evidence="5 6" id="KW-0472">Membrane</keyword>
<name>A0AA89C026_PINIB</name>
<feature type="transmembrane region" description="Helical" evidence="6">
    <location>
        <begin position="52"/>
        <end position="71"/>
    </location>
</feature>
<evidence type="ECO:0000256" key="5">
    <source>
        <dbReference type="ARBA" id="ARBA00023136"/>
    </source>
</evidence>
<evidence type="ECO:0000256" key="4">
    <source>
        <dbReference type="ARBA" id="ARBA00022989"/>
    </source>
</evidence>
<feature type="transmembrane region" description="Helical" evidence="6">
    <location>
        <begin position="83"/>
        <end position="101"/>
    </location>
</feature>
<dbReference type="EMBL" id="VSWD01000009">
    <property type="protein sequence ID" value="KAK3094077.1"/>
    <property type="molecule type" value="Genomic_DNA"/>
</dbReference>
<dbReference type="InterPro" id="IPR010540">
    <property type="entry name" value="CmpB_TMEM229"/>
</dbReference>
<dbReference type="GO" id="GO:0016020">
    <property type="term" value="C:membrane"/>
    <property type="evidence" value="ECO:0007669"/>
    <property type="project" value="UniProtKB-SubCell"/>
</dbReference>
<reference evidence="7" key="1">
    <citation type="submission" date="2019-08" db="EMBL/GenBank/DDBJ databases">
        <title>The improved chromosome-level genome for the pearl oyster Pinctada fucata martensii using PacBio sequencing and Hi-C.</title>
        <authorList>
            <person name="Zheng Z."/>
        </authorList>
    </citation>
    <scope>NUCLEOTIDE SEQUENCE</scope>
    <source>
        <strain evidence="7">ZZ-2019</strain>
        <tissue evidence="7">Adductor muscle</tissue>
    </source>
</reference>
<comment type="subcellular location">
    <subcellularLocation>
        <location evidence="1">Membrane</location>
        <topology evidence="1">Multi-pass membrane protein</topology>
    </subcellularLocation>
</comment>
<comment type="caution">
    <text evidence="7">The sequence shown here is derived from an EMBL/GenBank/DDBJ whole genome shotgun (WGS) entry which is preliminary data.</text>
</comment>
<evidence type="ECO:0000256" key="2">
    <source>
        <dbReference type="ARBA" id="ARBA00006371"/>
    </source>
</evidence>
<evidence type="ECO:0008006" key="9">
    <source>
        <dbReference type="Google" id="ProtNLM"/>
    </source>
</evidence>
<feature type="transmembrane region" description="Helical" evidence="6">
    <location>
        <begin position="20"/>
        <end position="40"/>
    </location>
</feature>
<evidence type="ECO:0000256" key="6">
    <source>
        <dbReference type="SAM" id="Phobius"/>
    </source>
</evidence>